<dbReference type="Gene3D" id="3.30.565.10">
    <property type="entry name" value="Histidine kinase-like ATPase, C-terminal domain"/>
    <property type="match status" value="1"/>
</dbReference>
<dbReference type="CDD" id="cd00075">
    <property type="entry name" value="HATPase"/>
    <property type="match status" value="1"/>
</dbReference>
<dbReference type="AlphaFoldDB" id="A0A644WXS8"/>
<dbReference type="InterPro" id="IPR003594">
    <property type="entry name" value="HATPase_dom"/>
</dbReference>
<keyword evidence="4" id="KW-0067">ATP-binding</keyword>
<dbReference type="PANTHER" id="PTHR43065">
    <property type="entry name" value="SENSOR HISTIDINE KINASE"/>
    <property type="match status" value="1"/>
</dbReference>
<evidence type="ECO:0000313" key="7">
    <source>
        <dbReference type="EMBL" id="MPM08421.1"/>
    </source>
</evidence>
<dbReference type="InterPro" id="IPR004358">
    <property type="entry name" value="Sig_transdc_His_kin-like_C"/>
</dbReference>
<dbReference type="InterPro" id="IPR036890">
    <property type="entry name" value="HATPase_C_sf"/>
</dbReference>
<dbReference type="GO" id="GO:0005524">
    <property type="term" value="F:ATP binding"/>
    <property type="evidence" value="ECO:0007669"/>
    <property type="project" value="UniProtKB-KW"/>
</dbReference>
<name>A0A644WXS8_9ZZZZ</name>
<evidence type="ECO:0000256" key="2">
    <source>
        <dbReference type="ARBA" id="ARBA00022741"/>
    </source>
</evidence>
<gene>
    <name evidence="7" type="primary">zraS_2</name>
    <name evidence="7" type="ORF">SDC9_54733</name>
</gene>
<keyword evidence="3" id="KW-0418">Kinase</keyword>
<feature type="domain" description="Histidine kinase" evidence="6">
    <location>
        <begin position="1"/>
        <end position="79"/>
    </location>
</feature>
<keyword evidence="5" id="KW-0902">Two-component regulatory system</keyword>
<dbReference type="GO" id="GO:0004673">
    <property type="term" value="F:protein histidine kinase activity"/>
    <property type="evidence" value="ECO:0007669"/>
    <property type="project" value="UniProtKB-EC"/>
</dbReference>
<reference evidence="7" key="1">
    <citation type="submission" date="2019-08" db="EMBL/GenBank/DDBJ databases">
        <authorList>
            <person name="Kucharzyk K."/>
            <person name="Murdoch R.W."/>
            <person name="Higgins S."/>
            <person name="Loffler F."/>
        </authorList>
    </citation>
    <scope>NUCLEOTIDE SEQUENCE</scope>
</reference>
<dbReference type="EMBL" id="VSSQ01001447">
    <property type="protein sequence ID" value="MPM08421.1"/>
    <property type="molecule type" value="Genomic_DNA"/>
</dbReference>
<dbReference type="PROSITE" id="PS50109">
    <property type="entry name" value="HIS_KIN"/>
    <property type="match status" value="1"/>
</dbReference>
<dbReference type="PANTHER" id="PTHR43065:SF46">
    <property type="entry name" value="C4-DICARBOXYLATE TRANSPORT SENSOR PROTEIN DCTB"/>
    <property type="match status" value="1"/>
</dbReference>
<keyword evidence="2" id="KW-0547">Nucleotide-binding</keyword>
<sequence length="79" mass="8535">MPSLPNAEMVGDKVEITVSDNGQGISPEAMDKIFIPFYSTKANGSGIGLSLCRQIIARHKGKISVQSDKSGTRFRIELP</sequence>
<organism evidence="7">
    <name type="scientific">bioreactor metagenome</name>
    <dbReference type="NCBI Taxonomy" id="1076179"/>
    <lineage>
        <taxon>unclassified sequences</taxon>
        <taxon>metagenomes</taxon>
        <taxon>ecological metagenomes</taxon>
    </lineage>
</organism>
<dbReference type="GO" id="GO:0000160">
    <property type="term" value="P:phosphorelay signal transduction system"/>
    <property type="evidence" value="ECO:0007669"/>
    <property type="project" value="UniProtKB-KW"/>
</dbReference>
<dbReference type="SMART" id="SM00387">
    <property type="entry name" value="HATPase_c"/>
    <property type="match status" value="1"/>
</dbReference>
<evidence type="ECO:0000256" key="3">
    <source>
        <dbReference type="ARBA" id="ARBA00022777"/>
    </source>
</evidence>
<keyword evidence="1 7" id="KW-0808">Transferase</keyword>
<dbReference type="InterPro" id="IPR005467">
    <property type="entry name" value="His_kinase_dom"/>
</dbReference>
<evidence type="ECO:0000256" key="5">
    <source>
        <dbReference type="ARBA" id="ARBA00023012"/>
    </source>
</evidence>
<proteinExistence type="predicted"/>
<comment type="caution">
    <text evidence="7">The sequence shown here is derived from an EMBL/GenBank/DDBJ whole genome shotgun (WGS) entry which is preliminary data.</text>
</comment>
<protein>
    <submittedName>
        <fullName evidence="7">Sensor protein ZraS</fullName>
        <ecNumber evidence="7">2.7.13.3</ecNumber>
    </submittedName>
</protein>
<dbReference type="EC" id="2.7.13.3" evidence="7"/>
<evidence type="ECO:0000256" key="1">
    <source>
        <dbReference type="ARBA" id="ARBA00022679"/>
    </source>
</evidence>
<evidence type="ECO:0000259" key="6">
    <source>
        <dbReference type="PROSITE" id="PS50109"/>
    </source>
</evidence>
<dbReference type="SUPFAM" id="SSF55874">
    <property type="entry name" value="ATPase domain of HSP90 chaperone/DNA topoisomerase II/histidine kinase"/>
    <property type="match status" value="1"/>
</dbReference>
<evidence type="ECO:0000256" key="4">
    <source>
        <dbReference type="ARBA" id="ARBA00022840"/>
    </source>
</evidence>
<dbReference type="Pfam" id="PF02518">
    <property type="entry name" value="HATPase_c"/>
    <property type="match status" value="1"/>
</dbReference>
<accession>A0A644WXS8</accession>
<dbReference type="PRINTS" id="PR00344">
    <property type="entry name" value="BCTRLSENSOR"/>
</dbReference>